<name>A0A832GP00_9BACT</name>
<feature type="domain" description="Aminoacyl-transfer RNA synthetases class-II family profile" evidence="15">
    <location>
        <begin position="236"/>
        <end position="538"/>
    </location>
</feature>
<keyword evidence="5 13" id="KW-0479">Metal-binding</keyword>
<dbReference type="InterPro" id="IPR047246">
    <property type="entry name" value="ThrRS_anticodon"/>
</dbReference>
<dbReference type="CDD" id="cd00771">
    <property type="entry name" value="ThrRS_core"/>
    <property type="match status" value="1"/>
</dbReference>
<comment type="similarity">
    <text evidence="1 13">Belongs to the class-II aminoacyl-tRNA synthetase family.</text>
</comment>
<dbReference type="Pfam" id="PF00587">
    <property type="entry name" value="tRNA-synt_2b"/>
    <property type="match status" value="1"/>
</dbReference>
<dbReference type="InterPro" id="IPR033728">
    <property type="entry name" value="ThrRS_core"/>
</dbReference>
<dbReference type="HAMAP" id="MF_00184">
    <property type="entry name" value="Thr_tRNA_synth"/>
    <property type="match status" value="1"/>
</dbReference>
<keyword evidence="11 13" id="KW-0030">Aminoacyl-tRNA synthetase</keyword>
<feature type="binding site" evidence="13">
    <location>
        <position position="389"/>
    </location>
    <ligand>
        <name>Zn(2+)</name>
        <dbReference type="ChEBI" id="CHEBI:29105"/>
        <note>catalytic</note>
    </ligand>
</feature>
<dbReference type="Pfam" id="PF07973">
    <property type="entry name" value="tRNA_SAD"/>
    <property type="match status" value="1"/>
</dbReference>
<keyword evidence="10 13" id="KW-0648">Protein biosynthesis</keyword>
<dbReference type="InterPro" id="IPR002320">
    <property type="entry name" value="Thr-tRNA-ligase_IIa"/>
</dbReference>
<keyword evidence="9 13" id="KW-0694">RNA-binding</keyword>
<evidence type="ECO:0000256" key="2">
    <source>
        <dbReference type="ARBA" id="ARBA00022490"/>
    </source>
</evidence>
<dbReference type="Gene3D" id="3.30.54.20">
    <property type="match status" value="1"/>
</dbReference>
<comment type="catalytic activity">
    <reaction evidence="12 13">
        <text>tRNA(Thr) + L-threonine + ATP = L-threonyl-tRNA(Thr) + AMP + diphosphate + H(+)</text>
        <dbReference type="Rhea" id="RHEA:24624"/>
        <dbReference type="Rhea" id="RHEA-COMP:9670"/>
        <dbReference type="Rhea" id="RHEA-COMP:9704"/>
        <dbReference type="ChEBI" id="CHEBI:15378"/>
        <dbReference type="ChEBI" id="CHEBI:30616"/>
        <dbReference type="ChEBI" id="CHEBI:33019"/>
        <dbReference type="ChEBI" id="CHEBI:57926"/>
        <dbReference type="ChEBI" id="CHEBI:78442"/>
        <dbReference type="ChEBI" id="CHEBI:78534"/>
        <dbReference type="ChEBI" id="CHEBI:456215"/>
        <dbReference type="EC" id="6.1.1.3"/>
    </reaction>
</comment>
<dbReference type="FunFam" id="3.30.930.10:FF:000002">
    <property type="entry name" value="Threonine--tRNA ligase"/>
    <property type="match status" value="1"/>
</dbReference>
<evidence type="ECO:0000256" key="5">
    <source>
        <dbReference type="ARBA" id="ARBA00022723"/>
    </source>
</evidence>
<dbReference type="InterPro" id="IPR006195">
    <property type="entry name" value="aa-tRNA-synth_II"/>
</dbReference>
<dbReference type="GO" id="GO:0004829">
    <property type="term" value="F:threonine-tRNA ligase activity"/>
    <property type="evidence" value="ECO:0007669"/>
    <property type="project" value="UniProtKB-UniRule"/>
</dbReference>
<dbReference type="Gene3D" id="3.30.980.10">
    <property type="entry name" value="Threonyl-trna Synthetase, Chain A, domain 2"/>
    <property type="match status" value="1"/>
</dbReference>
<evidence type="ECO:0000256" key="10">
    <source>
        <dbReference type="ARBA" id="ARBA00022917"/>
    </source>
</evidence>
<dbReference type="PRINTS" id="PR01047">
    <property type="entry name" value="TRNASYNTHTHR"/>
</dbReference>
<keyword evidence="8 13" id="KW-0067">ATP-binding</keyword>
<dbReference type="GO" id="GO:0046872">
    <property type="term" value="F:metal ion binding"/>
    <property type="evidence" value="ECO:0007669"/>
    <property type="project" value="UniProtKB-KW"/>
</dbReference>
<dbReference type="SUPFAM" id="SSF55681">
    <property type="entry name" value="Class II aaRS and biotin synthetases"/>
    <property type="match status" value="1"/>
</dbReference>
<dbReference type="SMART" id="SM00863">
    <property type="entry name" value="tRNA_SAD"/>
    <property type="match status" value="1"/>
</dbReference>
<evidence type="ECO:0000259" key="15">
    <source>
        <dbReference type="PROSITE" id="PS50862"/>
    </source>
</evidence>
<dbReference type="GO" id="GO:0005524">
    <property type="term" value="F:ATP binding"/>
    <property type="evidence" value="ECO:0007669"/>
    <property type="project" value="UniProtKB-UniRule"/>
</dbReference>
<comment type="subunit">
    <text evidence="13">Homodimer.</text>
</comment>
<keyword evidence="6 13" id="KW-0547">Nucleotide-binding</keyword>
<evidence type="ECO:0000256" key="8">
    <source>
        <dbReference type="ARBA" id="ARBA00022840"/>
    </source>
</evidence>
<evidence type="ECO:0000313" key="16">
    <source>
        <dbReference type="EMBL" id="HGV55586.1"/>
    </source>
</evidence>
<comment type="cofactor">
    <cofactor evidence="13">
        <name>Zn(2+)</name>
        <dbReference type="ChEBI" id="CHEBI:29105"/>
    </cofactor>
    <text evidence="13">Binds 1 zinc ion per subunit.</text>
</comment>
<evidence type="ECO:0000256" key="4">
    <source>
        <dbReference type="ARBA" id="ARBA00022598"/>
    </source>
</evidence>
<dbReference type="InterPro" id="IPR002314">
    <property type="entry name" value="aa-tRNA-synt_IIb"/>
</dbReference>
<keyword evidence="14" id="KW-0175">Coiled coil</keyword>
<dbReference type="EC" id="6.1.1.3" evidence="13"/>
<dbReference type="InterPro" id="IPR018163">
    <property type="entry name" value="Thr/Ala-tRNA-synth_IIc_edit"/>
</dbReference>
<evidence type="ECO:0000256" key="12">
    <source>
        <dbReference type="ARBA" id="ARBA00049515"/>
    </source>
</evidence>
<dbReference type="CDD" id="cd00860">
    <property type="entry name" value="ThrRS_anticodon"/>
    <property type="match status" value="1"/>
</dbReference>
<reference evidence="16" key="1">
    <citation type="journal article" date="2020" name="mSystems">
        <title>Genome- and Community-Level Interaction Insights into Carbon Utilization and Element Cycling Functions of Hydrothermarchaeota in Hydrothermal Sediment.</title>
        <authorList>
            <person name="Zhou Z."/>
            <person name="Liu Y."/>
            <person name="Xu W."/>
            <person name="Pan J."/>
            <person name="Luo Z.H."/>
            <person name="Li M."/>
        </authorList>
    </citation>
    <scope>NUCLEOTIDE SEQUENCE [LARGE SCALE GENOMIC DNA]</scope>
    <source>
        <strain evidence="16">SpSt-605</strain>
    </source>
</reference>
<dbReference type="InterPro" id="IPR045864">
    <property type="entry name" value="aa-tRNA-synth_II/BPL/LPL"/>
</dbReference>
<evidence type="ECO:0000256" key="11">
    <source>
        <dbReference type="ARBA" id="ARBA00023146"/>
    </source>
</evidence>
<dbReference type="InterPro" id="IPR012947">
    <property type="entry name" value="tRNA_SAD"/>
</dbReference>
<dbReference type="Gene3D" id="3.30.930.10">
    <property type="entry name" value="Bira Bifunctional Protein, Domain 2"/>
    <property type="match status" value="1"/>
</dbReference>
<evidence type="ECO:0000256" key="9">
    <source>
        <dbReference type="ARBA" id="ARBA00022884"/>
    </source>
</evidence>
<keyword evidence="7 13" id="KW-0862">Zinc</keyword>
<evidence type="ECO:0000256" key="13">
    <source>
        <dbReference type="HAMAP-Rule" id="MF_00184"/>
    </source>
</evidence>
<dbReference type="EMBL" id="DSZU01000100">
    <property type="protein sequence ID" value="HGV55586.1"/>
    <property type="molecule type" value="Genomic_DNA"/>
</dbReference>
<keyword evidence="2 13" id="KW-0963">Cytoplasm</keyword>
<dbReference type="NCBIfam" id="TIGR00418">
    <property type="entry name" value="thrS"/>
    <property type="match status" value="1"/>
</dbReference>
<gene>
    <name evidence="13 16" type="primary">thrS</name>
    <name evidence="16" type="ORF">ENT73_05825</name>
</gene>
<dbReference type="Gene3D" id="3.40.50.800">
    <property type="entry name" value="Anticodon-binding domain"/>
    <property type="match status" value="1"/>
</dbReference>
<dbReference type="Pfam" id="PF03129">
    <property type="entry name" value="HGTP_anticodon"/>
    <property type="match status" value="1"/>
</dbReference>
<feature type="binding site" evidence="13">
    <location>
        <position position="515"/>
    </location>
    <ligand>
        <name>Zn(2+)</name>
        <dbReference type="ChEBI" id="CHEBI:29105"/>
        <note>catalytic</note>
    </ligand>
</feature>
<dbReference type="InterPro" id="IPR036621">
    <property type="entry name" value="Anticodon-bd_dom_sf"/>
</dbReference>
<keyword evidence="3 13" id="KW-0820">tRNA-binding</keyword>
<dbReference type="InterPro" id="IPR004154">
    <property type="entry name" value="Anticodon-bd"/>
</dbReference>
<evidence type="ECO:0000256" key="7">
    <source>
        <dbReference type="ARBA" id="ARBA00022833"/>
    </source>
</evidence>
<dbReference type="PANTHER" id="PTHR11451">
    <property type="entry name" value="THREONINE-TRNA LIGASE"/>
    <property type="match status" value="1"/>
</dbReference>
<dbReference type="GO" id="GO:0006435">
    <property type="term" value="P:threonyl-tRNA aminoacylation"/>
    <property type="evidence" value="ECO:0007669"/>
    <property type="project" value="UniProtKB-UniRule"/>
</dbReference>
<proteinExistence type="inferred from homology"/>
<feature type="coiled-coil region" evidence="14">
    <location>
        <begin position="121"/>
        <end position="158"/>
    </location>
</feature>
<dbReference type="GO" id="GO:0000049">
    <property type="term" value="F:tRNA binding"/>
    <property type="evidence" value="ECO:0007669"/>
    <property type="project" value="UniProtKB-KW"/>
</dbReference>
<comment type="subcellular location">
    <subcellularLocation>
        <location evidence="13">Cytoplasm</location>
    </subcellularLocation>
</comment>
<evidence type="ECO:0000256" key="1">
    <source>
        <dbReference type="ARBA" id="ARBA00008226"/>
    </source>
</evidence>
<dbReference type="FunFam" id="3.30.54.20:FF:000002">
    <property type="entry name" value="Threonine--tRNA ligase"/>
    <property type="match status" value="1"/>
</dbReference>
<comment type="caution">
    <text evidence="13">Lacks conserved residue(s) required for the propagation of feature annotation.</text>
</comment>
<organism evidence="16">
    <name type="scientific">Caldimicrobium thiodismutans</name>
    <dbReference type="NCBI Taxonomy" id="1653476"/>
    <lineage>
        <taxon>Bacteria</taxon>
        <taxon>Pseudomonadati</taxon>
        <taxon>Thermodesulfobacteriota</taxon>
        <taxon>Thermodesulfobacteria</taxon>
        <taxon>Thermodesulfobacteriales</taxon>
        <taxon>Thermodesulfobacteriaceae</taxon>
        <taxon>Caldimicrobium</taxon>
    </lineage>
</organism>
<comment type="caution">
    <text evidence="16">The sequence shown here is derived from an EMBL/GenBank/DDBJ whole genome shotgun (WGS) entry which is preliminary data.</text>
</comment>
<dbReference type="GO" id="GO:0005737">
    <property type="term" value="C:cytoplasm"/>
    <property type="evidence" value="ECO:0007669"/>
    <property type="project" value="UniProtKB-SubCell"/>
</dbReference>
<protein>
    <recommendedName>
        <fullName evidence="13">Threonine--tRNA ligase</fullName>
        <ecNumber evidence="13">6.1.1.3</ecNumber>
    </recommendedName>
    <alternativeName>
        <fullName evidence="13">Threonyl-tRNA synthetase</fullName>
        <shortName evidence="13">ThrRS</shortName>
    </alternativeName>
</protein>
<dbReference type="SUPFAM" id="SSF52954">
    <property type="entry name" value="Class II aaRS ABD-related"/>
    <property type="match status" value="1"/>
</dbReference>
<dbReference type="FunFam" id="3.40.50.800:FF:000001">
    <property type="entry name" value="Threonine--tRNA ligase"/>
    <property type="match status" value="1"/>
</dbReference>
<sequence length="642" mass="75271">MRIHIKEIGDFELATNQPLKVLLPEIKKTKPSKGLPIAFKYNSSIIDWHTPLTFQKEEITLEPLFPEDKEALEVLRHTASHILAQAVKELFPEAKLGIGPAIEEGFYYDIAYSRPFTEEDLKLIEKKMKEIIKKNLSLERKELSKDEALKLFQELKEDYKLELIQELEDNKISLYTQGDFIDLCRGPHLLSTGQVKALKLLSVAGAYWRGDEKNPMLWRIYGTAFFKEEDLKAYLDHLEEIKKRDHRKLGRELELFLIEEDIGPGLVIWLPKGAIVRKIIEDFWKEEHLKRGYQLVYTPHIALRDLWKTSGHLDFYAENMYPPMELENRTYQLKPMNCPFHIYVYNQKRRSYRDFPLRFCELGTVYRFERSGVLHGLLRVRGFTQDDAHIFCREDQLEEELTKVLDLVIYFLRLFGFEEYKIYLSTRPEKFVGDPAIWDKAESALKLALEHRGLAYQIDPGEGVFYGPKIDLKIKDVLGRFWQCSTIQVDFNLPERFDLVYVGEDNQFHRPIMIHRALLGSLERFLGVLIEHYAGAFPFWLAPVQIKVLTVTDRNIAYAEKVYESLKKAGFRVEKDFRSEKINYKIRSAQLEKIPYMLIIGDKEEQKGTISLRKRNGEVVQDMVLTDLMEKLFSENTPLINS</sequence>
<dbReference type="SUPFAM" id="SSF55186">
    <property type="entry name" value="ThrRS/AlaRS common domain"/>
    <property type="match status" value="1"/>
</dbReference>
<dbReference type="AlphaFoldDB" id="A0A832GP00"/>
<dbReference type="PANTHER" id="PTHR11451:SF44">
    <property type="entry name" value="THREONINE--TRNA LIGASE, CHLOROPLASTIC_MITOCHONDRIAL 2"/>
    <property type="match status" value="1"/>
</dbReference>
<evidence type="ECO:0000256" key="14">
    <source>
        <dbReference type="SAM" id="Coils"/>
    </source>
</evidence>
<dbReference type="PROSITE" id="PS50862">
    <property type="entry name" value="AA_TRNA_LIGASE_II"/>
    <property type="match status" value="1"/>
</dbReference>
<keyword evidence="4 13" id="KW-0436">Ligase</keyword>
<accession>A0A832GP00</accession>
<dbReference type="FunFam" id="3.30.980.10:FF:000005">
    <property type="entry name" value="Threonyl-tRNA synthetase, mitochondrial"/>
    <property type="match status" value="1"/>
</dbReference>
<evidence type="ECO:0000256" key="3">
    <source>
        <dbReference type="ARBA" id="ARBA00022555"/>
    </source>
</evidence>
<evidence type="ECO:0000256" key="6">
    <source>
        <dbReference type="ARBA" id="ARBA00022741"/>
    </source>
</evidence>
<feature type="binding site" evidence="13">
    <location>
        <position position="338"/>
    </location>
    <ligand>
        <name>Zn(2+)</name>
        <dbReference type="ChEBI" id="CHEBI:29105"/>
        <note>catalytic</note>
    </ligand>
</feature>